<keyword evidence="2" id="KW-0812">Transmembrane</keyword>
<gene>
    <name evidence="4" type="ORF">EAS56_32960</name>
    <name evidence="3" type="ORF">XH91_08165</name>
</gene>
<evidence type="ECO:0000256" key="2">
    <source>
        <dbReference type="SAM" id="Phobius"/>
    </source>
</evidence>
<keyword evidence="2" id="KW-0472">Membrane</keyword>
<evidence type="ECO:0000256" key="1">
    <source>
        <dbReference type="SAM" id="MobiDB-lite"/>
    </source>
</evidence>
<reference evidence="3 5" key="1">
    <citation type="submission" date="2018-06" db="EMBL/GenBank/DDBJ databases">
        <title>Comparative genomics of rhizobia nodulating Arachis hypogaea in China.</title>
        <authorList>
            <person name="Li Y."/>
        </authorList>
    </citation>
    <scope>NUCLEOTIDE SEQUENCE [LARGE SCALE GENOMIC DNA]</scope>
    <source>
        <strain evidence="3 5">CCBAU 51670</strain>
    </source>
</reference>
<protein>
    <recommendedName>
        <fullName evidence="7">DNA-directed RNA polymerase subunit N</fullName>
    </recommendedName>
</protein>
<accession>A0AAE5WY74</accession>
<keyword evidence="6" id="KW-1185">Reference proteome</keyword>
<dbReference type="Proteomes" id="UP000288972">
    <property type="component" value="Chromosome"/>
</dbReference>
<proteinExistence type="predicted"/>
<feature type="transmembrane region" description="Helical" evidence="2">
    <location>
        <begin position="40"/>
        <end position="61"/>
    </location>
</feature>
<reference evidence="4 6" key="2">
    <citation type="submission" date="2018-10" db="EMBL/GenBank/DDBJ databases">
        <title>Bradyrhizobium sp. nov., effective nodules isolated from peanut in China.</title>
        <authorList>
            <person name="Li Y."/>
        </authorList>
    </citation>
    <scope>NUCLEOTIDE SEQUENCE [LARGE SCALE GENOMIC DNA]</scope>
    <source>
        <strain evidence="4 6">CCBAU 53426</strain>
    </source>
</reference>
<evidence type="ECO:0000313" key="6">
    <source>
        <dbReference type="Proteomes" id="UP000290401"/>
    </source>
</evidence>
<dbReference type="KEGG" id="bgz:XH91_08165"/>
<keyword evidence="2" id="KW-1133">Transmembrane helix</keyword>
<name>A0AAE5WY74_9BRAD</name>
<dbReference type="EMBL" id="RDQZ01000040">
    <property type="protein sequence ID" value="RXH07298.1"/>
    <property type="molecule type" value="Genomic_DNA"/>
</dbReference>
<evidence type="ECO:0008006" key="7">
    <source>
        <dbReference type="Google" id="ProtNLM"/>
    </source>
</evidence>
<evidence type="ECO:0000313" key="4">
    <source>
        <dbReference type="EMBL" id="RXH07298.1"/>
    </source>
</evidence>
<dbReference type="AlphaFoldDB" id="A0AAE5WY74"/>
<sequence length="145" mass="14467">MISREGDARMNKASMIAILLLAGVPASVAAQERAGSAALGAVSGAVVLGPVGAVAGAVIGYTAGPSIARSWSVGGSRAARHRKPPHREVYGAPATRARTREAMEANGQMRAAGKPPVQAAPVVQPAEVAPAAPVATTTPPVQGFD</sequence>
<evidence type="ECO:0000313" key="3">
    <source>
        <dbReference type="EMBL" id="QAU45328.1"/>
    </source>
</evidence>
<feature type="region of interest" description="Disordered" evidence="1">
    <location>
        <begin position="103"/>
        <end position="124"/>
    </location>
</feature>
<feature type="region of interest" description="Disordered" evidence="1">
    <location>
        <begin position="75"/>
        <end position="94"/>
    </location>
</feature>
<dbReference type="EMBL" id="CP030053">
    <property type="protein sequence ID" value="QAU45328.1"/>
    <property type="molecule type" value="Genomic_DNA"/>
</dbReference>
<feature type="compositionally biased region" description="Low complexity" evidence="1">
    <location>
        <begin position="115"/>
        <end position="124"/>
    </location>
</feature>
<dbReference type="Proteomes" id="UP000290401">
    <property type="component" value="Unassembled WGS sequence"/>
</dbReference>
<evidence type="ECO:0000313" key="5">
    <source>
        <dbReference type="Proteomes" id="UP000288972"/>
    </source>
</evidence>
<organism evidence="3 5">
    <name type="scientific">Bradyrhizobium guangzhouense</name>
    <dbReference type="NCBI Taxonomy" id="1325095"/>
    <lineage>
        <taxon>Bacteria</taxon>
        <taxon>Pseudomonadati</taxon>
        <taxon>Pseudomonadota</taxon>
        <taxon>Alphaproteobacteria</taxon>
        <taxon>Hyphomicrobiales</taxon>
        <taxon>Nitrobacteraceae</taxon>
        <taxon>Bradyrhizobium</taxon>
    </lineage>
</organism>